<name>D7KHJ0_ARALL</name>
<dbReference type="Gramene" id="Al_scaffold_0001_3296">
    <property type="protein sequence ID" value="Al_scaffold_0001_3296"/>
    <property type="gene ID" value="Al_scaffold_0001_3296"/>
</dbReference>
<dbReference type="EMBL" id="GL348713">
    <property type="protein sequence ID" value="EFH69976.1"/>
    <property type="molecule type" value="Genomic_DNA"/>
</dbReference>
<evidence type="ECO:0000313" key="2">
    <source>
        <dbReference type="Proteomes" id="UP000008694"/>
    </source>
</evidence>
<keyword evidence="2" id="KW-1185">Reference proteome</keyword>
<dbReference type="AlphaFoldDB" id="D7KHJ0"/>
<protein>
    <submittedName>
        <fullName evidence="1">Predicted protein</fullName>
    </submittedName>
</protein>
<sequence length="116" mass="12852">MKTSVYPLSEMETLSINAPTPDSTLPSGVKGWTILPFCLRQECVRGRSATRDENGYQCARVLSQKVPSTAGSCLRKLEGRIVFSDDECGMDNKWAAKVVLDLNFLRKVVLGLIFPK</sequence>
<reference evidence="2" key="1">
    <citation type="journal article" date="2011" name="Nat. Genet.">
        <title>The Arabidopsis lyrata genome sequence and the basis of rapid genome size change.</title>
        <authorList>
            <person name="Hu T.T."/>
            <person name="Pattyn P."/>
            <person name="Bakker E.G."/>
            <person name="Cao J."/>
            <person name="Cheng J.-F."/>
            <person name="Clark R.M."/>
            <person name="Fahlgren N."/>
            <person name="Fawcett J.A."/>
            <person name="Grimwood J."/>
            <person name="Gundlach H."/>
            <person name="Haberer G."/>
            <person name="Hollister J.D."/>
            <person name="Ossowski S."/>
            <person name="Ottilar R.P."/>
            <person name="Salamov A.A."/>
            <person name="Schneeberger K."/>
            <person name="Spannagl M."/>
            <person name="Wang X."/>
            <person name="Yang L."/>
            <person name="Nasrallah M.E."/>
            <person name="Bergelson J."/>
            <person name="Carrington J.C."/>
            <person name="Gaut B.S."/>
            <person name="Schmutz J."/>
            <person name="Mayer K.F.X."/>
            <person name="Van de Peer Y."/>
            <person name="Grigoriev I.V."/>
            <person name="Nordborg M."/>
            <person name="Weigel D."/>
            <person name="Guo Y.-L."/>
        </authorList>
    </citation>
    <scope>NUCLEOTIDE SEQUENCE [LARGE SCALE GENOMIC DNA]</scope>
    <source>
        <strain evidence="2">cv. MN47</strain>
    </source>
</reference>
<accession>D7KHJ0</accession>
<organism evidence="2">
    <name type="scientific">Arabidopsis lyrata subsp. lyrata</name>
    <name type="common">Lyre-leaved rock-cress</name>
    <dbReference type="NCBI Taxonomy" id="81972"/>
    <lineage>
        <taxon>Eukaryota</taxon>
        <taxon>Viridiplantae</taxon>
        <taxon>Streptophyta</taxon>
        <taxon>Embryophyta</taxon>
        <taxon>Tracheophyta</taxon>
        <taxon>Spermatophyta</taxon>
        <taxon>Magnoliopsida</taxon>
        <taxon>eudicotyledons</taxon>
        <taxon>Gunneridae</taxon>
        <taxon>Pentapetalae</taxon>
        <taxon>rosids</taxon>
        <taxon>malvids</taxon>
        <taxon>Brassicales</taxon>
        <taxon>Brassicaceae</taxon>
        <taxon>Camelineae</taxon>
        <taxon>Arabidopsis</taxon>
    </lineage>
</organism>
<dbReference type="Proteomes" id="UP000008694">
    <property type="component" value="Unassembled WGS sequence"/>
</dbReference>
<gene>
    <name evidence="1" type="ORF">ARALYDRAFT_680973</name>
</gene>
<dbReference type="HOGENOM" id="CLU_2100207_0_0_1"/>
<evidence type="ECO:0000313" key="1">
    <source>
        <dbReference type="EMBL" id="EFH69976.1"/>
    </source>
</evidence>
<proteinExistence type="predicted"/>